<dbReference type="Proteomes" id="UP000694240">
    <property type="component" value="Chromosome 7"/>
</dbReference>
<proteinExistence type="predicted"/>
<feature type="compositionally biased region" description="Low complexity" evidence="1">
    <location>
        <begin position="76"/>
        <end position="91"/>
    </location>
</feature>
<dbReference type="PANTHER" id="PTHR47481">
    <property type="match status" value="1"/>
</dbReference>
<dbReference type="Pfam" id="PF14223">
    <property type="entry name" value="Retrotran_gag_2"/>
    <property type="match status" value="1"/>
</dbReference>
<gene>
    <name evidence="2" type="ORF">ISN45_Aa02g012490</name>
</gene>
<evidence type="ECO:0000313" key="2">
    <source>
        <dbReference type="EMBL" id="KAG7585899.1"/>
    </source>
</evidence>
<evidence type="ECO:0000256" key="1">
    <source>
        <dbReference type="SAM" id="MobiDB-lite"/>
    </source>
</evidence>
<dbReference type="EMBL" id="JAEFBK010000007">
    <property type="protein sequence ID" value="KAG7585899.1"/>
    <property type="molecule type" value="Genomic_DNA"/>
</dbReference>
<feature type="region of interest" description="Disordered" evidence="1">
    <location>
        <begin position="67"/>
        <end position="103"/>
    </location>
</feature>
<reference evidence="2 3" key="1">
    <citation type="submission" date="2020-12" db="EMBL/GenBank/DDBJ databases">
        <title>Concerted genomic and epigenomic changes stabilize Arabidopsis allopolyploids.</title>
        <authorList>
            <person name="Chen Z."/>
        </authorList>
    </citation>
    <scope>NUCLEOTIDE SEQUENCE [LARGE SCALE GENOMIC DNA]</scope>
    <source>
        <strain evidence="2">Allo738</strain>
        <tissue evidence="2">Leaf</tissue>
    </source>
</reference>
<organism evidence="2 3">
    <name type="scientific">Arabidopsis thaliana x Arabidopsis arenosa</name>
    <dbReference type="NCBI Taxonomy" id="1240361"/>
    <lineage>
        <taxon>Eukaryota</taxon>
        <taxon>Viridiplantae</taxon>
        <taxon>Streptophyta</taxon>
        <taxon>Embryophyta</taxon>
        <taxon>Tracheophyta</taxon>
        <taxon>Spermatophyta</taxon>
        <taxon>Magnoliopsida</taxon>
        <taxon>eudicotyledons</taxon>
        <taxon>Gunneridae</taxon>
        <taxon>Pentapetalae</taxon>
        <taxon>rosids</taxon>
        <taxon>malvids</taxon>
        <taxon>Brassicales</taxon>
        <taxon>Brassicaceae</taxon>
        <taxon>Camelineae</taxon>
        <taxon>Arabidopsis</taxon>
    </lineage>
</organism>
<dbReference type="AlphaFoldDB" id="A0A8T2BI49"/>
<dbReference type="PANTHER" id="PTHR47481:SF14">
    <property type="entry name" value="RETROTRANSPOSON COPIA-LIKE N-TERMINAL DOMAIN-CONTAINING PROTEIN"/>
    <property type="match status" value="1"/>
</dbReference>
<comment type="caution">
    <text evidence="2">The sequence shown here is derived from an EMBL/GenBank/DDBJ whole genome shotgun (WGS) entry which is preliminary data.</text>
</comment>
<name>A0A8T2BI49_9BRAS</name>
<protein>
    <submittedName>
        <fullName evidence="2">Uncharacterized protein</fullName>
    </submittedName>
</protein>
<evidence type="ECO:0000313" key="3">
    <source>
        <dbReference type="Proteomes" id="UP000694240"/>
    </source>
</evidence>
<sequence>MKGSHTIDEYFQGLTSRFDTLASLGKPIEHDDQIEHILDGLPEDYRPVVDQIEGRDVSPTLAYVHEQRNNSHGRGDYNNNNNKQRYNNNNQWQPSYNKSEQRTPHPYLGRCQICSIQGQSAKRCPQLQNRSPQSAPSLPSPFILWQPRANFAMGAAYDANGWFLDSGATHHMTNDLANLFTNNIMGVTMS</sequence>
<keyword evidence="3" id="KW-1185">Reference proteome</keyword>
<accession>A0A8T2BI49</accession>